<evidence type="ECO:0000313" key="2">
    <source>
        <dbReference type="Proteomes" id="UP001589747"/>
    </source>
</evidence>
<dbReference type="RefSeq" id="WP_377501189.1">
    <property type="nucleotide sequence ID" value="NZ_JBHMDO010000047.1"/>
</dbReference>
<evidence type="ECO:0000313" key="1">
    <source>
        <dbReference type="EMBL" id="MFB9330208.1"/>
    </source>
</evidence>
<protein>
    <submittedName>
        <fullName evidence="1">Uncharacterized protein</fullName>
    </submittedName>
</protein>
<sequence>MTMKVMREIGFEQLAAAKDQKLLISIYKPLPDAKELLIDVGGVIQHIDEDRVMVNYTMYSRKACIFKVMESD</sequence>
<reference evidence="1 2" key="1">
    <citation type="submission" date="2024-09" db="EMBL/GenBank/DDBJ databases">
        <authorList>
            <person name="Sun Q."/>
            <person name="Mori K."/>
        </authorList>
    </citation>
    <scope>NUCLEOTIDE SEQUENCE [LARGE SCALE GENOMIC DNA]</scope>
    <source>
        <strain evidence="1 2">TISTR 2452</strain>
    </source>
</reference>
<accession>A0ABV5L0K1</accession>
<gene>
    <name evidence="1" type="ORF">ACFFSY_30050</name>
</gene>
<dbReference type="EMBL" id="JBHMDO010000047">
    <property type="protein sequence ID" value="MFB9330208.1"/>
    <property type="molecule type" value="Genomic_DNA"/>
</dbReference>
<organism evidence="1 2">
    <name type="scientific">Paenibacillus aurantiacus</name>
    <dbReference type="NCBI Taxonomy" id="1936118"/>
    <lineage>
        <taxon>Bacteria</taxon>
        <taxon>Bacillati</taxon>
        <taxon>Bacillota</taxon>
        <taxon>Bacilli</taxon>
        <taxon>Bacillales</taxon>
        <taxon>Paenibacillaceae</taxon>
        <taxon>Paenibacillus</taxon>
    </lineage>
</organism>
<comment type="caution">
    <text evidence="1">The sequence shown here is derived from an EMBL/GenBank/DDBJ whole genome shotgun (WGS) entry which is preliminary data.</text>
</comment>
<keyword evidence="2" id="KW-1185">Reference proteome</keyword>
<name>A0ABV5L0K1_9BACL</name>
<dbReference type="Proteomes" id="UP001589747">
    <property type="component" value="Unassembled WGS sequence"/>
</dbReference>
<proteinExistence type="predicted"/>